<evidence type="ECO:0000256" key="1">
    <source>
        <dbReference type="SAM" id="Phobius"/>
    </source>
</evidence>
<dbReference type="STRING" id="478744.SAMN05444359_10532"/>
<proteinExistence type="predicted"/>
<keyword evidence="1" id="KW-1133">Transmembrane helix</keyword>
<feature type="transmembrane region" description="Helical" evidence="1">
    <location>
        <begin position="187"/>
        <end position="210"/>
    </location>
</feature>
<keyword evidence="1" id="KW-0472">Membrane</keyword>
<dbReference type="EMBL" id="FOFB01000005">
    <property type="protein sequence ID" value="SEQ05158.1"/>
    <property type="molecule type" value="Genomic_DNA"/>
</dbReference>
<organism evidence="2 3">
    <name type="scientific">Neolewinella agarilytica</name>
    <dbReference type="NCBI Taxonomy" id="478744"/>
    <lineage>
        <taxon>Bacteria</taxon>
        <taxon>Pseudomonadati</taxon>
        <taxon>Bacteroidota</taxon>
        <taxon>Saprospiria</taxon>
        <taxon>Saprospirales</taxon>
        <taxon>Lewinellaceae</taxon>
        <taxon>Neolewinella</taxon>
    </lineage>
</organism>
<dbReference type="Proteomes" id="UP000199021">
    <property type="component" value="Unassembled WGS sequence"/>
</dbReference>
<name>A0A1H9CX67_9BACT</name>
<evidence type="ECO:0000313" key="3">
    <source>
        <dbReference type="Proteomes" id="UP000199021"/>
    </source>
</evidence>
<dbReference type="AlphaFoldDB" id="A0A1H9CX67"/>
<gene>
    <name evidence="2" type="ORF">SAMN05444359_10532</name>
</gene>
<sequence length="213" mass="24530">MIALGKFYLHRWDKHVLVDWAESMIAKGHASDSMHFLSAMRGDSREFQLEQFLEVCQDQNLVVYDVEELALEAYISDLRKRVIAGEIEPEAAFAQVRPLAYDEEIIMVSGLDELDQDLNLLDSAQPVFYNKDLTPETREEVIRRFFREFTVDTEPSAQRPTFENEDAANMPPPFFDENMLKQIEMAAIVFVSLIFVVWILLFLLTVIGGFTAI</sequence>
<evidence type="ECO:0000313" key="2">
    <source>
        <dbReference type="EMBL" id="SEQ05158.1"/>
    </source>
</evidence>
<dbReference type="InParanoid" id="A0A1H9CX67"/>
<accession>A0A1H9CX67</accession>
<keyword evidence="3" id="KW-1185">Reference proteome</keyword>
<reference evidence="3" key="1">
    <citation type="submission" date="2016-10" db="EMBL/GenBank/DDBJ databases">
        <authorList>
            <person name="Varghese N."/>
            <person name="Submissions S."/>
        </authorList>
    </citation>
    <scope>NUCLEOTIDE SEQUENCE [LARGE SCALE GENOMIC DNA]</scope>
    <source>
        <strain evidence="3">DSM 24740</strain>
    </source>
</reference>
<keyword evidence="1" id="KW-0812">Transmembrane</keyword>
<protein>
    <submittedName>
        <fullName evidence="2">Uncharacterized protein</fullName>
    </submittedName>
</protein>